<evidence type="ECO:0000256" key="8">
    <source>
        <dbReference type="PROSITE-ProRule" id="PRU01363"/>
    </source>
</evidence>
<dbReference type="InterPro" id="IPR050091">
    <property type="entry name" value="PKS_NRPS_Biosynth_Enz"/>
</dbReference>
<dbReference type="InterPro" id="IPR057326">
    <property type="entry name" value="KR_dom"/>
</dbReference>
<dbReference type="InterPro" id="IPR016036">
    <property type="entry name" value="Malonyl_transacylase_ACP-bd"/>
</dbReference>
<feature type="active site" description="Proton donor; for dehydratase activity" evidence="8">
    <location>
        <position position="1169"/>
    </location>
</feature>
<feature type="domain" description="PKS/mFAS DH" evidence="12">
    <location>
        <begin position="949"/>
        <end position="1263"/>
    </location>
</feature>
<dbReference type="PROSITE" id="PS50075">
    <property type="entry name" value="CARRIER"/>
    <property type="match status" value="1"/>
</dbReference>
<dbReference type="InterPro" id="IPR029063">
    <property type="entry name" value="SAM-dependent_MTases_sf"/>
</dbReference>
<dbReference type="SMART" id="SM00822">
    <property type="entry name" value="PKS_KR"/>
    <property type="match status" value="1"/>
</dbReference>
<dbReference type="Gene3D" id="3.40.47.10">
    <property type="match status" value="1"/>
</dbReference>
<gene>
    <name evidence="13" type="ORF">KHLLAP_LOCUS14798</name>
</gene>
<dbReference type="InterPro" id="IPR014030">
    <property type="entry name" value="Ketoacyl_synth_N"/>
</dbReference>
<feature type="region of interest" description="C-terminal hotdog fold" evidence="8">
    <location>
        <begin position="1104"/>
        <end position="1263"/>
    </location>
</feature>
<evidence type="ECO:0000256" key="1">
    <source>
        <dbReference type="ARBA" id="ARBA00022450"/>
    </source>
</evidence>
<evidence type="ECO:0000256" key="3">
    <source>
        <dbReference type="ARBA" id="ARBA00022679"/>
    </source>
</evidence>
<feature type="region of interest" description="Disordered" evidence="9">
    <location>
        <begin position="438"/>
        <end position="465"/>
    </location>
</feature>
<keyword evidence="5" id="KW-0560">Oxidoreductase</keyword>
<dbReference type="PANTHER" id="PTHR43775:SF18">
    <property type="entry name" value="ENZYME, PUTATIVE (JCVI)-RELATED"/>
    <property type="match status" value="1"/>
</dbReference>
<feature type="region of interest" description="Disordered" evidence="9">
    <location>
        <begin position="1436"/>
        <end position="1476"/>
    </location>
</feature>
<dbReference type="Pfam" id="PF13602">
    <property type="entry name" value="ADH_zinc_N_2"/>
    <property type="match status" value="1"/>
</dbReference>
<evidence type="ECO:0000256" key="9">
    <source>
        <dbReference type="SAM" id="MobiDB-lite"/>
    </source>
</evidence>
<evidence type="ECO:0000256" key="7">
    <source>
        <dbReference type="ARBA" id="ARBA00023315"/>
    </source>
</evidence>
<evidence type="ECO:0000313" key="14">
    <source>
        <dbReference type="Proteomes" id="UP001295740"/>
    </source>
</evidence>
<dbReference type="InterPro" id="IPR020841">
    <property type="entry name" value="PKS_Beta-ketoAc_synthase_dom"/>
</dbReference>
<feature type="region of interest" description="N-terminal hotdog fold" evidence="8">
    <location>
        <begin position="949"/>
        <end position="1090"/>
    </location>
</feature>
<organism evidence="13 14">
    <name type="scientific">Anthostomella pinea</name>
    <dbReference type="NCBI Taxonomy" id="933095"/>
    <lineage>
        <taxon>Eukaryota</taxon>
        <taxon>Fungi</taxon>
        <taxon>Dikarya</taxon>
        <taxon>Ascomycota</taxon>
        <taxon>Pezizomycotina</taxon>
        <taxon>Sordariomycetes</taxon>
        <taxon>Xylariomycetidae</taxon>
        <taxon>Xylariales</taxon>
        <taxon>Xylariaceae</taxon>
        <taxon>Anthostomella</taxon>
    </lineage>
</organism>
<dbReference type="Gene3D" id="3.90.180.10">
    <property type="entry name" value="Medium-chain alcohol dehydrogenases, catalytic domain"/>
    <property type="match status" value="1"/>
</dbReference>
<dbReference type="EMBL" id="CAUWAG010000020">
    <property type="protein sequence ID" value="CAJ2514330.1"/>
    <property type="molecule type" value="Genomic_DNA"/>
</dbReference>
<dbReference type="InterPro" id="IPR049552">
    <property type="entry name" value="PKS_DH_N"/>
</dbReference>
<evidence type="ECO:0000256" key="2">
    <source>
        <dbReference type="ARBA" id="ARBA00022553"/>
    </source>
</evidence>
<evidence type="ECO:0000259" key="10">
    <source>
        <dbReference type="PROSITE" id="PS50075"/>
    </source>
</evidence>
<keyword evidence="7" id="KW-0012">Acyltransferase</keyword>
<dbReference type="Pfam" id="PF14765">
    <property type="entry name" value="PS-DH"/>
    <property type="match status" value="1"/>
</dbReference>
<dbReference type="GO" id="GO:0016491">
    <property type="term" value="F:oxidoreductase activity"/>
    <property type="evidence" value="ECO:0007669"/>
    <property type="project" value="UniProtKB-KW"/>
</dbReference>
<dbReference type="Pfam" id="PF08240">
    <property type="entry name" value="ADH_N"/>
    <property type="match status" value="1"/>
</dbReference>
<dbReference type="SUPFAM" id="SSF50129">
    <property type="entry name" value="GroES-like"/>
    <property type="match status" value="1"/>
</dbReference>
<dbReference type="CDD" id="cd00833">
    <property type="entry name" value="PKS"/>
    <property type="match status" value="1"/>
</dbReference>
<evidence type="ECO:0000259" key="12">
    <source>
        <dbReference type="PROSITE" id="PS52019"/>
    </source>
</evidence>
<sequence>MAKTQFQQEPMAIIGFACRLPGGNNSPQKLWSFLEDGGIAPNTVPPSRFNFAGHWDGSHKPGTMRPAGGMFLSDTVDLARFDAGFFEVSGADATAMDPNQRQMLEVVYEGLENAGIPLEKLNGEPVACYVGSYATDYLDMMQRDAEDRAPGFLIGTGRAVMANRISYFLNIKGPSVTLDTACSGSLVGLDLACRSLQAGEVNMAIVTASNLYLNPDHVMDMGSVGQAHSPTALCHSFDASADGYCKAEAVGCLLVKRLSDAVRDRDPIRAIVRGTASNSNGRGSGTGLGGIAQPSGEMQAAAIRAAYKRAGITNFNDTAFLECHGTGTPAGDPEEVHGAGSVFSPTRDAQRPLVIGSIKANIGHSEPSAGISGLIKAILAMEKGIIPGNPTFWKPSPKIDFAGSKVKVTRTAIAWPDEGYPVRRASVNSFGFGGSNAHAVVDQPSKADRQRHLSSYRGEDEDKDEEFADDDAAFHVQSPSRPRPYTLVISANDAVALKANVSALCDHVANLGVNAPVADVAYTLSERRSRLWHRAFATIDTTDNLDESAFAVGKKTAHPPKIGLVFTGQGAQWPQMGKELLATFPQSREVLRELDGVLKAQPDPPAWSLEAELSELRSADHLRQPEFSQPLVTALQICILTLLQSWGVKSSAAVGHSSGEIAAAYAAGFLDRAGAIKAAFYRGRAALNCNDKAQSGVNVGMLAVGLGADQAGPFLEKHRNAWIACFNSPGSITVSGHRETLEVLAEEIKAAGHFARLLQVDLAYHSPLMGVIGDEYGRLLLEDREFKPLDEDKWQSDVTMFSSVTAGKKATSADYKYWTSNMVSPVRFAEALKDLVASEAPDVLIEVGPSGALAGPVAQVLKDQSLSNGSSVVYHASWARGSGAVKALLDVAGRLFAAGAPIDMAAVNGGYATQRTIVDLPNYQWNHGARYWHENATSVEWRNKRYITHDLLGSKIPGTSWKAPTWRKKLSLADVPWLKDHQMGSDVLVPGMAFAAMALEAMYQKHCSLHPEEAKGIESPSDLAYRFRNVKFDRAVVVEEGKPTTLLLTLANVPGGDEWHEFRVRTTAGENQDLIYEHCKGLVRVQEPLGEEHALQGDDLAPLRDPQSAEPWYKLQREMGSHFGPSFRKIKQWETVSGQRTCRASLSLEPPSSAWDPQSSYPIHPAVLDVCQQTATAAFLAGERSTLKDVIILSEIDDMVVNRVPRQLKDGLSVAEAVWTGRGREELVQSWSTNVAVHDPDSGALYVRFRGLNYVRLDVEEKPDLHVFDAVRWKPDITHMSQDQLLYLEPTAGSRLDEVIDLVAHKTPRLSVLEISLDDGELVDQSSLWLQGGSSASQSARAAFAHYTFAVPDAQILVDVESANSGRGGNIELHLLAPNQDDLGLPSSGLTYDLAIVKAPTDASAQLDSVLGKLKRLLKPDAFILVVTSTADVAYSSPSSDAMSVPGSEMASENNNPVTPDSGSETPAKSASSSTTTLDFKQFPHDAMSQRLSNDVWGPDSVMQVLGTSFRAYLCSNSGGDGDTSLTTGEVLVVRFNDATPPLSPTIRRAIEASGYTVSDKSVEELGLESAESSSSSSLSPMSALLVMDELVAPVLTDISQSNWEKLKKLVSSGKPILWVTKGAQTDRVNNPENAMVQGLFRVARREDPGVRLTTLDVQNPSSPAAHWAIERVLRTVLLAEGAVADHEYAERDGMLLVPRIVVDESLNRFKAADMGAGFEPVVKDFHSNAAQIRFQADKKGSLESLAWCETAAGDVPIAPGKLDIKVMAMGVNFKDVATTMGIVPENEHMIGCECSGYIRRVGPGVTGFKVGDRVVAQTNGTYVNHLQVVSDRVHVIPDSMGFEDAATIPLVYLTAIYSLYHLGNLQEGQSVLIHSAAGGVGMAAIQLAQYKKCDVFVTVSTDDKRALLASQFNIPANRMFSSRNTKFAEQIRRETRGRGVDVILNSLIGELLDESWRLTADGGVMVEIGKRDIVDRNTLAMEPFDRNCSFRAVDLSYVKQISDSLTGKLLREVFDLVRGGHVGPIHPVTTFPLDEAVAALSYIRRGQHMGKIVISCNDQEAQLPIRPVMPKLELKPDVAYLIVGGLKGLCGSLAVHMARHGARHIIAMSRSGISDEASARVVRNCASYGCHISEAKGDVSEAKFVLSVFQSSRSGMRIAGVIQAAMVLRDRPYEMMTHEDFHTATKAKLAGTWNLHMAAQQDQQSPLDFFTMLSSISSVVGNKGQTNYAAANSFMDAFSFYRQGQGLRAHTVDLGLIEDVGYVAEVGGAALEARFDKREWTPINEGMLRRILSYSIMQQVHSPGSLSAASAAQTVTGIAYPLPLDQSDLADNRRFGYLFTTATSNAEGGGGNEVADQTAQAIRAFRIMREAGGADVAALAKATVPLLQGQITKLLRLETEMEPGKPPMAYGLDSLSAVELRSWVRQKLGGELSTLDITNASSLIALCEKLAAKLPKLEAVAAEA</sequence>
<dbReference type="InterPro" id="IPR014031">
    <property type="entry name" value="Ketoacyl_synth_C"/>
</dbReference>
<dbReference type="Gene3D" id="3.40.50.720">
    <property type="entry name" value="NAD(P)-binding Rossmann-like Domain"/>
    <property type="match status" value="2"/>
</dbReference>
<dbReference type="SMART" id="SM00823">
    <property type="entry name" value="PKS_PP"/>
    <property type="match status" value="1"/>
</dbReference>
<dbReference type="Pfam" id="PF00109">
    <property type="entry name" value="ketoacyl-synt"/>
    <property type="match status" value="1"/>
</dbReference>
<dbReference type="InterPro" id="IPR032821">
    <property type="entry name" value="PKS_assoc"/>
</dbReference>
<accession>A0AAI8YR51</accession>
<dbReference type="InterPro" id="IPR056501">
    <property type="entry name" value="NAD-bd_HRPKS_sdrA"/>
</dbReference>
<dbReference type="InterPro" id="IPR016035">
    <property type="entry name" value="Acyl_Trfase/lysoPLipase"/>
</dbReference>
<evidence type="ECO:0000259" key="11">
    <source>
        <dbReference type="PROSITE" id="PS52004"/>
    </source>
</evidence>
<dbReference type="Pfam" id="PF21089">
    <property type="entry name" value="PKS_DH_N"/>
    <property type="match status" value="1"/>
</dbReference>
<dbReference type="InterPro" id="IPR014043">
    <property type="entry name" value="Acyl_transferase_dom"/>
</dbReference>
<name>A0AAI8YR51_9PEZI</name>
<dbReference type="InterPro" id="IPR042104">
    <property type="entry name" value="PKS_dehydratase_sf"/>
</dbReference>
<dbReference type="Pfam" id="PF00698">
    <property type="entry name" value="Acyl_transf_1"/>
    <property type="match status" value="1"/>
</dbReference>
<dbReference type="Pfam" id="PF16197">
    <property type="entry name" value="KAsynt_C_assoc"/>
    <property type="match status" value="1"/>
</dbReference>
<dbReference type="Pfam" id="PF02801">
    <property type="entry name" value="Ketoacyl-synt_C"/>
    <property type="match status" value="1"/>
</dbReference>
<dbReference type="SUPFAM" id="SSF52151">
    <property type="entry name" value="FabD/lysophospholipase-like"/>
    <property type="match status" value="1"/>
</dbReference>
<dbReference type="GO" id="GO:0031177">
    <property type="term" value="F:phosphopantetheine binding"/>
    <property type="evidence" value="ECO:0007669"/>
    <property type="project" value="InterPro"/>
</dbReference>
<dbReference type="Pfam" id="PF08659">
    <property type="entry name" value="KR"/>
    <property type="match status" value="1"/>
</dbReference>
<dbReference type="GO" id="GO:0004312">
    <property type="term" value="F:fatty acid synthase activity"/>
    <property type="evidence" value="ECO:0007669"/>
    <property type="project" value="TreeGrafter"/>
</dbReference>
<feature type="domain" description="Ketosynthase family 3 (KS3)" evidence="11">
    <location>
        <begin position="8"/>
        <end position="443"/>
    </location>
</feature>
<dbReference type="Gene3D" id="3.40.366.10">
    <property type="entry name" value="Malonyl-Coenzyme A Acyl Carrier Protein, domain 2"/>
    <property type="match status" value="1"/>
</dbReference>
<keyword evidence="6" id="KW-0511">Multifunctional enzyme</keyword>
<feature type="active site" description="Proton acceptor; for dehydratase activity" evidence="8">
    <location>
        <position position="981"/>
    </location>
</feature>
<keyword evidence="1" id="KW-0596">Phosphopantetheine</keyword>
<keyword evidence="2" id="KW-0597">Phosphoprotein</keyword>
<evidence type="ECO:0000256" key="4">
    <source>
        <dbReference type="ARBA" id="ARBA00022857"/>
    </source>
</evidence>
<feature type="compositionally biased region" description="Low complexity" evidence="9">
    <location>
        <begin position="1462"/>
        <end position="1476"/>
    </location>
</feature>
<dbReference type="InterPro" id="IPR020843">
    <property type="entry name" value="ER"/>
</dbReference>
<protein>
    <submittedName>
        <fullName evidence="13">Uu.00g024490.m01.CDS01</fullName>
    </submittedName>
</protein>
<keyword evidence="14" id="KW-1185">Reference proteome</keyword>
<comment type="caution">
    <text evidence="13">The sequence shown here is derived from an EMBL/GenBank/DDBJ whole genome shotgun (WGS) entry which is preliminary data.</text>
</comment>
<dbReference type="GO" id="GO:0030639">
    <property type="term" value="P:polyketide biosynthetic process"/>
    <property type="evidence" value="ECO:0007669"/>
    <property type="project" value="UniProtKB-ARBA"/>
</dbReference>
<dbReference type="InterPro" id="IPR013154">
    <property type="entry name" value="ADH-like_N"/>
</dbReference>
<dbReference type="InterPro" id="IPR001227">
    <property type="entry name" value="Ac_transferase_dom_sf"/>
</dbReference>
<dbReference type="SMART" id="SM00825">
    <property type="entry name" value="PKS_KS"/>
    <property type="match status" value="1"/>
</dbReference>
<dbReference type="FunFam" id="3.40.50.720:FF:000209">
    <property type="entry name" value="Polyketide synthase Pks12"/>
    <property type="match status" value="1"/>
</dbReference>
<dbReference type="SUPFAM" id="SSF51735">
    <property type="entry name" value="NAD(P)-binding Rossmann-fold domains"/>
    <property type="match status" value="3"/>
</dbReference>
<dbReference type="SUPFAM" id="SSF53901">
    <property type="entry name" value="Thiolase-like"/>
    <property type="match status" value="1"/>
</dbReference>
<dbReference type="Gene3D" id="3.30.70.3290">
    <property type="match status" value="1"/>
</dbReference>
<dbReference type="InterPro" id="IPR020806">
    <property type="entry name" value="PKS_PP-bd"/>
</dbReference>
<dbReference type="SMART" id="SM00826">
    <property type="entry name" value="PKS_DH"/>
    <property type="match status" value="1"/>
</dbReference>
<dbReference type="InterPro" id="IPR020807">
    <property type="entry name" value="PKS_DH"/>
</dbReference>
<dbReference type="InterPro" id="IPR016039">
    <property type="entry name" value="Thiolase-like"/>
</dbReference>
<reference evidence="13" key="1">
    <citation type="submission" date="2023-10" db="EMBL/GenBank/DDBJ databases">
        <authorList>
            <person name="Hackl T."/>
        </authorList>
    </citation>
    <scope>NUCLEOTIDE SEQUENCE</scope>
</reference>
<dbReference type="SMART" id="SM00829">
    <property type="entry name" value="PKS_ER"/>
    <property type="match status" value="1"/>
</dbReference>
<dbReference type="InterPro" id="IPR036736">
    <property type="entry name" value="ACP-like_sf"/>
</dbReference>
<dbReference type="Proteomes" id="UP001295740">
    <property type="component" value="Unassembled WGS sequence"/>
</dbReference>
<dbReference type="Gene3D" id="3.10.129.110">
    <property type="entry name" value="Polyketide synthase dehydratase"/>
    <property type="match status" value="1"/>
</dbReference>
<keyword evidence="4" id="KW-0521">NADP</keyword>
<dbReference type="CDD" id="cd05195">
    <property type="entry name" value="enoyl_red"/>
    <property type="match status" value="1"/>
</dbReference>
<dbReference type="GO" id="GO:1901336">
    <property type="term" value="P:lactone biosynthetic process"/>
    <property type="evidence" value="ECO:0007669"/>
    <property type="project" value="UniProtKB-ARBA"/>
</dbReference>
<feature type="domain" description="Carrier" evidence="10">
    <location>
        <begin position="2379"/>
        <end position="2455"/>
    </location>
</feature>
<dbReference type="PROSITE" id="PS52019">
    <property type="entry name" value="PKS_MFAS_DH"/>
    <property type="match status" value="1"/>
</dbReference>
<dbReference type="InterPro" id="IPR011032">
    <property type="entry name" value="GroES-like_sf"/>
</dbReference>
<dbReference type="Gene3D" id="3.40.50.150">
    <property type="entry name" value="Vaccinia Virus protein VP39"/>
    <property type="match status" value="1"/>
</dbReference>
<dbReference type="InterPro" id="IPR036291">
    <property type="entry name" value="NAD(P)-bd_dom_sf"/>
</dbReference>
<feature type="compositionally biased region" description="Polar residues" evidence="9">
    <location>
        <begin position="1451"/>
        <end position="1461"/>
    </location>
</feature>
<dbReference type="SMART" id="SM00827">
    <property type="entry name" value="PKS_AT"/>
    <property type="match status" value="1"/>
</dbReference>
<dbReference type="Pfam" id="PF00550">
    <property type="entry name" value="PP-binding"/>
    <property type="match status" value="1"/>
</dbReference>
<dbReference type="SUPFAM" id="SSF47336">
    <property type="entry name" value="ACP-like"/>
    <property type="match status" value="1"/>
</dbReference>
<evidence type="ECO:0000256" key="5">
    <source>
        <dbReference type="ARBA" id="ARBA00023002"/>
    </source>
</evidence>
<dbReference type="InterPro" id="IPR013968">
    <property type="entry name" value="PKS_KR"/>
</dbReference>
<dbReference type="PROSITE" id="PS52004">
    <property type="entry name" value="KS3_2"/>
    <property type="match status" value="1"/>
</dbReference>
<dbReference type="PROSITE" id="PS00012">
    <property type="entry name" value="PHOSPHOPANTETHEINE"/>
    <property type="match status" value="1"/>
</dbReference>
<dbReference type="PANTHER" id="PTHR43775">
    <property type="entry name" value="FATTY ACID SYNTHASE"/>
    <property type="match status" value="1"/>
</dbReference>
<dbReference type="InterPro" id="IPR006162">
    <property type="entry name" value="Ppantetheine_attach_site"/>
</dbReference>
<dbReference type="InterPro" id="IPR009081">
    <property type="entry name" value="PP-bd_ACP"/>
</dbReference>
<dbReference type="Gene3D" id="1.10.1200.10">
    <property type="entry name" value="ACP-like"/>
    <property type="match status" value="1"/>
</dbReference>
<dbReference type="InterPro" id="IPR049551">
    <property type="entry name" value="PKS_DH_C"/>
</dbReference>
<proteinExistence type="predicted"/>
<keyword evidence="3" id="KW-0808">Transferase</keyword>
<dbReference type="SUPFAM" id="SSF55048">
    <property type="entry name" value="Probable ACP-binding domain of malonyl-CoA ACP transacylase"/>
    <property type="match status" value="1"/>
</dbReference>
<evidence type="ECO:0000313" key="13">
    <source>
        <dbReference type="EMBL" id="CAJ2514330.1"/>
    </source>
</evidence>
<dbReference type="InterPro" id="IPR049900">
    <property type="entry name" value="PKS_mFAS_DH"/>
</dbReference>
<evidence type="ECO:0000256" key="6">
    <source>
        <dbReference type="ARBA" id="ARBA00023268"/>
    </source>
</evidence>
<dbReference type="Pfam" id="PF23114">
    <property type="entry name" value="NAD-bd_HRPKS_sdrA"/>
    <property type="match status" value="1"/>
</dbReference>
<dbReference type="GO" id="GO:0006633">
    <property type="term" value="P:fatty acid biosynthetic process"/>
    <property type="evidence" value="ECO:0007669"/>
    <property type="project" value="TreeGrafter"/>
</dbReference>